<dbReference type="CDD" id="cd00667">
    <property type="entry name" value="ring_hydroxylating_dioxygenases_beta"/>
    <property type="match status" value="1"/>
</dbReference>
<protein>
    <submittedName>
        <fullName evidence="3">2,4-D oxygenase small subunit of oxygenase component</fullName>
    </submittedName>
</protein>
<dbReference type="Gene3D" id="3.10.450.50">
    <property type="match status" value="1"/>
</dbReference>
<comment type="similarity">
    <text evidence="1">Belongs to the bacterial ring-hydroxylating dioxygenase beta subunit family.</text>
</comment>
<dbReference type="EMBL" id="AB062679">
    <property type="protein sequence ID" value="BAB78522.1"/>
    <property type="molecule type" value="Genomic_DNA"/>
</dbReference>
<proteinExistence type="inferred from homology"/>
<dbReference type="PANTHER" id="PTHR41534">
    <property type="entry name" value="BLR3401 PROTEIN"/>
    <property type="match status" value="1"/>
</dbReference>
<dbReference type="PANTHER" id="PTHR41534:SF1">
    <property type="entry name" value="BLR3401 PROTEIN"/>
    <property type="match status" value="1"/>
</dbReference>
<evidence type="ECO:0000313" key="3">
    <source>
        <dbReference type="EMBL" id="BAB78522.1"/>
    </source>
</evidence>
<gene>
    <name evidence="3" type="primary">cadB</name>
</gene>
<sequence>MNATLHVPDGTVGAFARAVASDLILTEAHELDSRNWAAWLALYSVDAKFWMPAWLDENAQSDDPNTQVSLIYHESRLELEERVDRVNSLKSITTMPLPRTIHVIGGIRLLAHSEDRIQASSSANVHVYDPRTSDHHIAAVRYSHTLSRTGDGPWLITCKTISLINDRMPSVVDFYTV</sequence>
<evidence type="ECO:0000256" key="2">
    <source>
        <dbReference type="ARBA" id="ARBA00023002"/>
    </source>
</evidence>
<dbReference type="GO" id="GO:0016491">
    <property type="term" value="F:oxidoreductase activity"/>
    <property type="evidence" value="ECO:0007669"/>
    <property type="project" value="UniProtKB-KW"/>
</dbReference>
<dbReference type="InterPro" id="IPR032710">
    <property type="entry name" value="NTF2-like_dom_sf"/>
</dbReference>
<dbReference type="AlphaFoldDB" id="Q8VUZ1"/>
<accession>Q8VUZ1</accession>
<reference evidence="3" key="1">
    <citation type="journal article" date="2002" name="J. Bacteriol.">
        <title>Novel 2,4-dichlorophenoxyacetic acid degradation genes from oligotrophic Bradyrhizobium sp. strain HW13 isolated from a pristine environment.</title>
        <authorList>
            <person name="Kitagawa W."/>
            <person name="Takami S."/>
            <person name="Miyauchi K."/>
            <person name="Masai E."/>
            <person name="Kamagata Y."/>
            <person name="Tiedje J.M."/>
            <person name="Fukuda M."/>
        </authorList>
    </citation>
    <scope>NUCLEOTIDE SEQUENCE</scope>
    <source>
        <strain evidence="3">HW13</strain>
    </source>
</reference>
<dbReference type="InterPro" id="IPR000391">
    <property type="entry name" value="Rng_hydr_dOase-bsu"/>
</dbReference>
<dbReference type="Pfam" id="PF00866">
    <property type="entry name" value="Ring_hydroxyl_B"/>
    <property type="match status" value="1"/>
</dbReference>
<organism evidence="3">
    <name type="scientific">Bradyrhizobium sp. HW13</name>
    <dbReference type="NCBI Taxonomy" id="161773"/>
    <lineage>
        <taxon>Bacteria</taxon>
        <taxon>Pseudomonadati</taxon>
        <taxon>Pseudomonadota</taxon>
        <taxon>Alphaproteobacteria</taxon>
        <taxon>Hyphomicrobiales</taxon>
        <taxon>Nitrobacteraceae</taxon>
        <taxon>Bradyrhizobium</taxon>
    </lineage>
</organism>
<dbReference type="SUPFAM" id="SSF54427">
    <property type="entry name" value="NTF2-like"/>
    <property type="match status" value="1"/>
</dbReference>
<name>Q8VUZ1_9BRAD</name>
<keyword evidence="2" id="KW-0560">Oxidoreductase</keyword>
<dbReference type="GO" id="GO:0019380">
    <property type="term" value="P:3-phenylpropionate catabolic process"/>
    <property type="evidence" value="ECO:0007669"/>
    <property type="project" value="TreeGrafter"/>
</dbReference>
<evidence type="ECO:0000256" key="1">
    <source>
        <dbReference type="ARBA" id="ARBA00009570"/>
    </source>
</evidence>